<reference evidence="1 2" key="1">
    <citation type="submission" date="2018-12" db="EMBL/GenBank/DDBJ databases">
        <title>Amycolatopsis eburnea sp. nov. actinomycete associate with arbuscular mycorrhiza fungal spore.</title>
        <authorList>
            <person name="Lumyong S."/>
            <person name="Chaiya L."/>
        </authorList>
    </citation>
    <scope>NUCLEOTIDE SEQUENCE [LARGE SCALE GENOMIC DNA]</scope>
    <source>
        <strain evidence="1 2">GLM-1</strain>
    </source>
</reference>
<evidence type="ECO:0000313" key="2">
    <source>
        <dbReference type="Proteomes" id="UP000267081"/>
    </source>
</evidence>
<organism evidence="1 2">
    <name type="scientific">Amycolatopsis eburnea</name>
    <dbReference type="NCBI Taxonomy" id="2267691"/>
    <lineage>
        <taxon>Bacteria</taxon>
        <taxon>Bacillati</taxon>
        <taxon>Actinomycetota</taxon>
        <taxon>Actinomycetes</taxon>
        <taxon>Pseudonocardiales</taxon>
        <taxon>Pseudonocardiaceae</taxon>
        <taxon>Amycolatopsis</taxon>
    </lineage>
</organism>
<name>A0A427T7G8_9PSEU</name>
<proteinExistence type="predicted"/>
<dbReference type="Proteomes" id="UP000267081">
    <property type="component" value="Unassembled WGS sequence"/>
</dbReference>
<sequence>MATREERIIGAVLDLTCELDGSWGLVTYVRNYGYMTSLYGRMVLIGPAGDALRVDPVRNRRPWAYTIQPVLPSDEDEFATGWIEPAGYVHHPRLKYPPGWFMPRDYRPRPLVVETRTPIKEVADRLEEDVLPSYRYWADRIRARNARRHERLAQERAAALDLAQEFGGPVRLVSGPPSVTSCRLDDGQSRIQLDTRSPYVEMSFFVPCDRAAVIAPELARLLGFASTTAT</sequence>
<gene>
    <name evidence="1" type="ORF">EIY87_21890</name>
</gene>
<dbReference type="RefSeq" id="WP_125311152.1">
    <property type="nucleotide sequence ID" value="NZ_RSEC01000048.1"/>
</dbReference>
<dbReference type="EMBL" id="RSEC01000048">
    <property type="protein sequence ID" value="RSD16310.1"/>
    <property type="molecule type" value="Genomic_DNA"/>
</dbReference>
<comment type="caution">
    <text evidence="1">The sequence shown here is derived from an EMBL/GenBank/DDBJ whole genome shotgun (WGS) entry which is preliminary data.</text>
</comment>
<evidence type="ECO:0000313" key="1">
    <source>
        <dbReference type="EMBL" id="RSD16310.1"/>
    </source>
</evidence>
<dbReference type="OrthoDB" id="9840308at2"/>
<accession>A0A427T7G8</accession>
<dbReference type="AlphaFoldDB" id="A0A427T7G8"/>
<protein>
    <submittedName>
        <fullName evidence="1">Uncharacterized protein</fullName>
    </submittedName>
</protein>
<keyword evidence="2" id="KW-1185">Reference proteome</keyword>